<dbReference type="GO" id="GO:0016787">
    <property type="term" value="F:hydrolase activity"/>
    <property type="evidence" value="ECO:0007669"/>
    <property type="project" value="UniProtKB-KW"/>
</dbReference>
<sequence>MNGTQVIKKLNQHGWQVLRIRSSHYQLGKDELRTTVPVHGKRDLGTGLIKKIEKDTGVKLQ</sequence>
<keyword evidence="3" id="KW-0540">Nuclease</keyword>
<comment type="similarity">
    <text evidence="1">Belongs to the HicA mRNA interferase family.</text>
</comment>
<keyword evidence="6" id="KW-0694">RNA-binding</keyword>
<dbReference type="GO" id="GO:0004519">
    <property type="term" value="F:endonuclease activity"/>
    <property type="evidence" value="ECO:0007669"/>
    <property type="project" value="UniProtKB-KW"/>
</dbReference>
<evidence type="ECO:0000256" key="1">
    <source>
        <dbReference type="ARBA" id="ARBA00006620"/>
    </source>
</evidence>
<gene>
    <name evidence="8" type="ORF">PN36_17185</name>
</gene>
<evidence type="ECO:0000313" key="9">
    <source>
        <dbReference type="Proteomes" id="UP000030428"/>
    </source>
</evidence>
<keyword evidence="5" id="KW-0378">Hydrolase</keyword>
<dbReference type="Gene3D" id="3.30.920.30">
    <property type="entry name" value="Hypothetical protein"/>
    <property type="match status" value="1"/>
</dbReference>
<evidence type="ECO:0000256" key="2">
    <source>
        <dbReference type="ARBA" id="ARBA00022649"/>
    </source>
</evidence>
<proteinExistence type="inferred from homology"/>
<evidence type="ECO:0000256" key="6">
    <source>
        <dbReference type="ARBA" id="ARBA00022884"/>
    </source>
</evidence>
<dbReference type="InterPro" id="IPR012933">
    <property type="entry name" value="HicA_mRNA_interferase"/>
</dbReference>
<evidence type="ECO:0000256" key="5">
    <source>
        <dbReference type="ARBA" id="ARBA00022801"/>
    </source>
</evidence>
<comment type="caution">
    <text evidence="8">The sequence shown here is derived from an EMBL/GenBank/DDBJ whole genome shotgun (WGS) entry which is preliminary data.</text>
</comment>
<keyword evidence="9" id="KW-1185">Reference proteome</keyword>
<evidence type="ECO:0008006" key="10">
    <source>
        <dbReference type="Google" id="ProtNLM"/>
    </source>
</evidence>
<dbReference type="SUPFAM" id="SSF54786">
    <property type="entry name" value="YcfA/nrd intein domain"/>
    <property type="match status" value="1"/>
</dbReference>
<reference evidence="8 9" key="1">
    <citation type="journal article" date="2016" name="Front. Microbiol.">
        <title>Single-Cell (Meta-)Genomics of a Dimorphic Candidatus Thiomargarita nelsonii Reveals Genomic Plasticity.</title>
        <authorList>
            <person name="Flood B.E."/>
            <person name="Fliss P."/>
            <person name="Jones D.S."/>
            <person name="Dick G.J."/>
            <person name="Jain S."/>
            <person name="Kaster A.K."/>
            <person name="Winkel M."/>
            <person name="Mussmann M."/>
            <person name="Bailey J."/>
        </authorList>
    </citation>
    <scope>NUCLEOTIDE SEQUENCE [LARGE SCALE GENOMIC DNA]</scope>
    <source>
        <strain evidence="8">Hydrate Ridge</strain>
    </source>
</reference>
<dbReference type="Proteomes" id="UP000030428">
    <property type="component" value="Unassembled WGS sequence"/>
</dbReference>
<dbReference type="GO" id="GO:0003729">
    <property type="term" value="F:mRNA binding"/>
    <property type="evidence" value="ECO:0007669"/>
    <property type="project" value="InterPro"/>
</dbReference>
<dbReference type="AlphaFoldDB" id="A0A0A6PQ89"/>
<dbReference type="Pfam" id="PF07927">
    <property type="entry name" value="HicA_toxin"/>
    <property type="match status" value="1"/>
</dbReference>
<keyword evidence="2" id="KW-1277">Toxin-antitoxin system</keyword>
<name>A0A0A6PQ89_9GAMM</name>
<dbReference type="EMBL" id="JSZA02000065">
    <property type="protein sequence ID" value="KHD07272.1"/>
    <property type="molecule type" value="Genomic_DNA"/>
</dbReference>
<evidence type="ECO:0000256" key="7">
    <source>
        <dbReference type="ARBA" id="ARBA00023016"/>
    </source>
</evidence>
<evidence type="ECO:0000256" key="4">
    <source>
        <dbReference type="ARBA" id="ARBA00022759"/>
    </source>
</evidence>
<keyword evidence="7" id="KW-0346">Stress response</keyword>
<keyword evidence="4" id="KW-0255">Endonuclease</keyword>
<evidence type="ECO:0000313" key="8">
    <source>
        <dbReference type="EMBL" id="KHD07272.1"/>
    </source>
</evidence>
<protein>
    <recommendedName>
        <fullName evidence="10">YcfA family protein</fullName>
    </recommendedName>
</protein>
<organism evidence="8 9">
    <name type="scientific">Candidatus Thiomargarita nelsonii</name>
    <dbReference type="NCBI Taxonomy" id="1003181"/>
    <lineage>
        <taxon>Bacteria</taxon>
        <taxon>Pseudomonadati</taxon>
        <taxon>Pseudomonadota</taxon>
        <taxon>Gammaproteobacteria</taxon>
        <taxon>Thiotrichales</taxon>
        <taxon>Thiotrichaceae</taxon>
        <taxon>Thiomargarita</taxon>
    </lineage>
</organism>
<accession>A0A0A6PQ89</accession>
<evidence type="ECO:0000256" key="3">
    <source>
        <dbReference type="ARBA" id="ARBA00022722"/>
    </source>
</evidence>
<dbReference type="InterPro" id="IPR038570">
    <property type="entry name" value="HicA_sf"/>
</dbReference>